<comment type="caution">
    <text evidence="1">The sequence shown here is derived from an EMBL/GenBank/DDBJ whole genome shotgun (WGS) entry which is preliminary data.</text>
</comment>
<feature type="non-terminal residue" evidence="1">
    <location>
        <position position="1"/>
    </location>
</feature>
<organism evidence="1 2">
    <name type="scientific">Chrysochromulina tobinii</name>
    <dbReference type="NCBI Taxonomy" id="1460289"/>
    <lineage>
        <taxon>Eukaryota</taxon>
        <taxon>Haptista</taxon>
        <taxon>Haptophyta</taxon>
        <taxon>Prymnesiophyceae</taxon>
        <taxon>Prymnesiales</taxon>
        <taxon>Chrysochromulinaceae</taxon>
        <taxon>Chrysochromulina</taxon>
    </lineage>
</organism>
<evidence type="ECO:0000313" key="1">
    <source>
        <dbReference type="EMBL" id="KOO26566.1"/>
    </source>
</evidence>
<accession>A0A0M0JIZ4</accession>
<evidence type="ECO:0000313" key="2">
    <source>
        <dbReference type="Proteomes" id="UP000037460"/>
    </source>
</evidence>
<protein>
    <submittedName>
        <fullName evidence="1">Uncharacterized protein</fullName>
    </submittedName>
</protein>
<reference evidence="2" key="1">
    <citation type="journal article" date="2015" name="PLoS Genet.">
        <title>Genome Sequence and Transcriptome Analyses of Chrysochromulina tobin: Metabolic Tools for Enhanced Algal Fitness in the Prominent Order Prymnesiales (Haptophyceae).</title>
        <authorList>
            <person name="Hovde B.T."/>
            <person name="Deodato C.R."/>
            <person name="Hunsperger H.M."/>
            <person name="Ryken S.A."/>
            <person name="Yost W."/>
            <person name="Jha R.K."/>
            <person name="Patterson J."/>
            <person name="Monnat R.J. Jr."/>
            <person name="Barlow S.B."/>
            <person name="Starkenburg S.R."/>
            <person name="Cattolico R.A."/>
        </authorList>
    </citation>
    <scope>NUCLEOTIDE SEQUENCE</scope>
    <source>
        <strain evidence="2">CCMP291</strain>
    </source>
</reference>
<sequence>ILVGSLVFTHCHQLSRTQSLQLSRTPFRRSTAIRMKGAEPYDYTFISLLPMYVIKDWSAAQPLVDAYLAEAKAKDAGAIMYAGYDTTRSQTDMDTVGGLATVSGDRLCLRLAFHEADGLASHVVALLGPLHDRLQAAVTLEEVQVHGPAAALASCKRAVEQSLSGSTVSSYAIKLGMSRIEKEVGGMSLPMQLLSVHTSFELHDAEAAMPLLDAIVQRSKTEDNCLYTGWTRSGDRLVLREAFGSVNGIARHVENIGEQLQALTAGPKPAATFLETRLHTALGNLQIFDDYCTDTKREVGYCSRATSRFYLEGGFSRYEVQQSMFGFFLRR</sequence>
<dbReference type="Proteomes" id="UP000037460">
    <property type="component" value="Unassembled WGS sequence"/>
</dbReference>
<name>A0A0M0JIZ4_9EUKA</name>
<proteinExistence type="predicted"/>
<gene>
    <name evidence="1" type="ORF">Ctob_007111</name>
</gene>
<dbReference type="OrthoDB" id="10479507at2759"/>
<dbReference type="AlphaFoldDB" id="A0A0M0JIZ4"/>
<dbReference type="EMBL" id="JWZX01002834">
    <property type="protein sequence ID" value="KOO26566.1"/>
    <property type="molecule type" value="Genomic_DNA"/>
</dbReference>
<keyword evidence="2" id="KW-1185">Reference proteome</keyword>